<name>A0AAV1HXK6_9CHLO</name>
<organism evidence="2 3">
    <name type="scientific">Coccomyxa viridis</name>
    <dbReference type="NCBI Taxonomy" id="1274662"/>
    <lineage>
        <taxon>Eukaryota</taxon>
        <taxon>Viridiplantae</taxon>
        <taxon>Chlorophyta</taxon>
        <taxon>core chlorophytes</taxon>
        <taxon>Trebouxiophyceae</taxon>
        <taxon>Trebouxiophyceae incertae sedis</taxon>
        <taxon>Coccomyxaceae</taxon>
        <taxon>Coccomyxa</taxon>
    </lineage>
</organism>
<evidence type="ECO:0000256" key="1">
    <source>
        <dbReference type="SAM" id="MobiDB-lite"/>
    </source>
</evidence>
<feature type="compositionally biased region" description="Basic and acidic residues" evidence="1">
    <location>
        <begin position="138"/>
        <end position="147"/>
    </location>
</feature>
<evidence type="ECO:0000313" key="3">
    <source>
        <dbReference type="Proteomes" id="UP001314263"/>
    </source>
</evidence>
<sequence>MGPPVTESAQTLAPSGKPTPAPGPGYNKGSSGAAAAAKHAPSPRHAPAPTPLHAPAHVPAPAPALALAPTEPGRHEPTKAGHSHAPAPAPALHHSEHERTPAPAPEEPAHAPVPAPAHVPAHERATHAPAPAQQQHSHQPDPAEPAKPKAPSTPVWPRSPEDPAAAPKHPAAVSPSPKPRAETGKAISATVPAPAPRPQGSPPAVCRENRVEPVVVPPPQCLAVQLAANGPVSGAYYPEFNETDSNVPASSFRYIVSYTQNGSVLDILGSPPLFGIVSLDLEQARRSMAECSIRLALPCTVEGQLQEYMGQVNPLSWLIAPSPTGDLYNVSYAPAYSSYRKAPVRNWAWHPDAYFRTPAITAGQCEEQQLWDLPQSFFTNGWRDLRGRQRPCMSMQNGTVEVNSGYAGLPSGLQMATAGFTDTAMANMATHAPSMPSHQSNS</sequence>
<dbReference type="EMBL" id="CAUYUE010000004">
    <property type="protein sequence ID" value="CAK0763848.1"/>
    <property type="molecule type" value="Genomic_DNA"/>
</dbReference>
<keyword evidence="3" id="KW-1185">Reference proteome</keyword>
<reference evidence="2 3" key="1">
    <citation type="submission" date="2023-10" db="EMBL/GenBank/DDBJ databases">
        <authorList>
            <person name="Maclean D."/>
            <person name="Macfadyen A."/>
        </authorList>
    </citation>
    <scope>NUCLEOTIDE SEQUENCE [LARGE SCALE GENOMIC DNA]</scope>
</reference>
<dbReference type="PRINTS" id="PR01217">
    <property type="entry name" value="PRICHEXTENSN"/>
</dbReference>
<gene>
    <name evidence="2" type="ORF">CVIRNUC_003099</name>
</gene>
<comment type="caution">
    <text evidence="2">The sequence shown here is derived from an EMBL/GenBank/DDBJ whole genome shotgun (WGS) entry which is preliminary data.</text>
</comment>
<feature type="compositionally biased region" description="Pro residues" evidence="1">
    <location>
        <begin position="44"/>
        <end position="62"/>
    </location>
</feature>
<proteinExistence type="predicted"/>
<dbReference type="AlphaFoldDB" id="A0AAV1HXK6"/>
<accession>A0AAV1HXK6</accession>
<dbReference type="Proteomes" id="UP001314263">
    <property type="component" value="Unassembled WGS sequence"/>
</dbReference>
<feature type="region of interest" description="Disordered" evidence="1">
    <location>
        <begin position="1"/>
        <end position="205"/>
    </location>
</feature>
<evidence type="ECO:0000313" key="2">
    <source>
        <dbReference type="EMBL" id="CAK0763848.1"/>
    </source>
</evidence>
<feature type="compositionally biased region" description="Low complexity" evidence="1">
    <location>
        <begin position="28"/>
        <end position="43"/>
    </location>
</feature>
<feature type="compositionally biased region" description="Low complexity" evidence="1">
    <location>
        <begin position="127"/>
        <end position="137"/>
    </location>
</feature>
<protein>
    <submittedName>
        <fullName evidence="2">Uncharacterized protein</fullName>
    </submittedName>
</protein>
<feature type="compositionally biased region" description="Pro residues" evidence="1">
    <location>
        <begin position="102"/>
        <end position="117"/>
    </location>
</feature>
<feature type="compositionally biased region" description="Low complexity" evidence="1">
    <location>
        <begin position="83"/>
        <end position="92"/>
    </location>
</feature>